<feature type="region of interest" description="Disordered" evidence="1">
    <location>
        <begin position="1"/>
        <end position="84"/>
    </location>
</feature>
<feature type="compositionally biased region" description="Basic residues" evidence="1">
    <location>
        <begin position="46"/>
        <end position="64"/>
    </location>
</feature>
<sequence>MSTTPGPRRSQREKKALPPQSPDDAPPKGKRKRAESDIDDETDPKPKRKTKQSPSAKKPRKTRKPKDGEDAFDPQQAAKESKINADNPLFNAILNPAAALQSTAEDFLESLEEAPGLAQAELVNLVLRACGCNESLNEDQVLDFDGVLDVLDEFTEGLKKEQTSNAYPLTSKLPLFKKFRKSLHEFIERLISAAASLGSLYTSDLIPTLQAWVIAMSSSQIRSFRHTATVVALELESALCDVAAAVEKSAVSIARYREGVKKRRDKVTAGSNKDKAKDKDNLDAKATEARGHRDKLKEFIKDFVDGVFVHRYRDLDPIIRAECILALGTWFTKHPAHFLDATYLRYIGWVLSDGAAAVRLAALRALAGVYAQTEYAPQVHHFTERFKGRILEMAARDVDPAVRVAVLGVLEHLGATALEEDEREQVALCVFDTEAKVRHAVGPLVYACWSELVDERLVGRPTEPTDEERARAGVKALGAVMVRWGAQLDSADSVGDDDESTEDGAPRTSKRKEAAIPLGPDEQERMGRAGLVVESLWDDVDAVKDWETLLDVLLLDHSSAASADDVPASSRRGRPNGKAAKANEEGLVDEAWRLEEDEETVLIEVLVASLRHAKAAAKKGYAGLWDDIMKQFLSHSAPNVLNVAMQALMHLMAATSLSNTNSTKILELEDELSSALRDAVAGRDEIEVAGFDEDEVIALGALCTRLSVLSGFRDMSDWMEEDEGGKQSSAWDIISALIERGRLGYKEEAFMITQALELLTKHLIWKAKLLRIEGDPAEPTAEELRMREKIREQRDSLLEKLAEYAVGTQSNTAEAVTRTAFMCLMSVHILFGLEEKLHITLDDEVQFRCAGYVQAEIERYAEMLVDPEAEQDDDEDQDDEKENDSGDEGSDAGDESKKKEKSKTRAQKKKKRSVREVDPTSTAQLLNEYLFIELIVAFLRAIQSGVVHVQHTAILLSHYGRLGATFDQFVKLIVEILREEGMGRGNGDVVVVVINQALREAFTLVLDGIVPDETNVIQLSKHLAPAFSLRGAHLSVLNSLEAQYIVQIHTTSLAWIAKRIAAYETNNNKKACRTAITFFKALTPLLPSSALQSRDAMKIKAHMDQVLEQAKVEVSSAIKWEPQRTYEKRLVTLTSKDKAPGTKGRKVKVNKTDANMSSEDETDLSEVEKLVEERATPPPPRPRPRPKRLPKRTAPVDGDPSGPASPDPLTPKPRPRAKATYSRKGVSASPRKAPAELSQELDAPARSESPFADAAGFVTPVKTRPPKRSRPDDDDDEQDGGSHDSVVAEDDGPAPEPTPVGDMQIRRKRARH</sequence>
<protein>
    <recommendedName>
        <fullName evidence="2">SCD domain-containing protein</fullName>
    </recommendedName>
</protein>
<dbReference type="InterPro" id="IPR011989">
    <property type="entry name" value="ARM-like"/>
</dbReference>
<feature type="compositionally biased region" description="Low complexity" evidence="1">
    <location>
        <begin position="1192"/>
        <end position="1202"/>
    </location>
</feature>
<accession>A0AAD6UCS8</accession>
<evidence type="ECO:0000256" key="1">
    <source>
        <dbReference type="SAM" id="MobiDB-lite"/>
    </source>
</evidence>
<feature type="compositionally biased region" description="Basic residues" evidence="1">
    <location>
        <begin position="899"/>
        <end position="913"/>
    </location>
</feature>
<comment type="caution">
    <text evidence="3">The sequence shown here is derived from an EMBL/GenBank/DDBJ whole genome shotgun (WGS) entry which is preliminary data.</text>
</comment>
<reference evidence="3" key="1">
    <citation type="submission" date="2023-03" db="EMBL/GenBank/DDBJ databases">
        <title>Massive genome expansion in bonnet fungi (Mycena s.s.) driven by repeated elements and novel gene families across ecological guilds.</title>
        <authorList>
            <consortium name="Lawrence Berkeley National Laboratory"/>
            <person name="Harder C.B."/>
            <person name="Miyauchi S."/>
            <person name="Viragh M."/>
            <person name="Kuo A."/>
            <person name="Thoen E."/>
            <person name="Andreopoulos B."/>
            <person name="Lu D."/>
            <person name="Skrede I."/>
            <person name="Drula E."/>
            <person name="Henrissat B."/>
            <person name="Morin E."/>
            <person name="Kohler A."/>
            <person name="Barry K."/>
            <person name="LaButti K."/>
            <person name="Morin E."/>
            <person name="Salamov A."/>
            <person name="Lipzen A."/>
            <person name="Mereny Z."/>
            <person name="Hegedus B."/>
            <person name="Baldrian P."/>
            <person name="Stursova M."/>
            <person name="Weitz H."/>
            <person name="Taylor A."/>
            <person name="Grigoriev I.V."/>
            <person name="Nagy L.G."/>
            <person name="Martin F."/>
            <person name="Kauserud H."/>
        </authorList>
    </citation>
    <scope>NUCLEOTIDE SEQUENCE</scope>
    <source>
        <strain evidence="3">CBHHK173m</strain>
    </source>
</reference>
<feature type="region of interest" description="Disordered" evidence="1">
    <location>
        <begin position="490"/>
        <end position="520"/>
    </location>
</feature>
<dbReference type="Pfam" id="PF21581">
    <property type="entry name" value="SCD"/>
    <property type="match status" value="1"/>
</dbReference>
<evidence type="ECO:0000259" key="2">
    <source>
        <dbReference type="PROSITE" id="PS51425"/>
    </source>
</evidence>
<dbReference type="GO" id="GO:0005634">
    <property type="term" value="C:nucleus"/>
    <property type="evidence" value="ECO:0007669"/>
    <property type="project" value="TreeGrafter"/>
</dbReference>
<dbReference type="Gene3D" id="1.25.10.10">
    <property type="entry name" value="Leucine-rich Repeat Variant"/>
    <property type="match status" value="1"/>
</dbReference>
<dbReference type="SUPFAM" id="SSF48371">
    <property type="entry name" value="ARM repeat"/>
    <property type="match status" value="1"/>
</dbReference>
<dbReference type="InterPro" id="IPR013721">
    <property type="entry name" value="STAG"/>
</dbReference>
<dbReference type="Pfam" id="PF08514">
    <property type="entry name" value="STAG"/>
    <property type="match status" value="1"/>
</dbReference>
<feature type="compositionally biased region" description="Basic residues" evidence="1">
    <location>
        <begin position="1182"/>
        <end position="1191"/>
    </location>
</feature>
<dbReference type="GO" id="GO:0008278">
    <property type="term" value="C:cohesin complex"/>
    <property type="evidence" value="ECO:0007669"/>
    <property type="project" value="TreeGrafter"/>
</dbReference>
<feature type="domain" description="SCD" evidence="2">
    <location>
        <begin position="308"/>
        <end position="393"/>
    </location>
</feature>
<evidence type="ECO:0000313" key="3">
    <source>
        <dbReference type="EMBL" id="KAJ7094006.1"/>
    </source>
</evidence>
<dbReference type="PANTHER" id="PTHR11199:SF0">
    <property type="entry name" value="LD34181P-RELATED"/>
    <property type="match status" value="1"/>
</dbReference>
<dbReference type="EMBL" id="JARJCN010000015">
    <property type="protein sequence ID" value="KAJ7094006.1"/>
    <property type="molecule type" value="Genomic_DNA"/>
</dbReference>
<feature type="region of interest" description="Disordered" evidence="1">
    <location>
        <begin position="1137"/>
        <end position="1312"/>
    </location>
</feature>
<evidence type="ECO:0000313" key="4">
    <source>
        <dbReference type="Proteomes" id="UP001222325"/>
    </source>
</evidence>
<dbReference type="GO" id="GO:0003682">
    <property type="term" value="F:chromatin binding"/>
    <property type="evidence" value="ECO:0007669"/>
    <property type="project" value="TreeGrafter"/>
</dbReference>
<dbReference type="Proteomes" id="UP001222325">
    <property type="component" value="Unassembled WGS sequence"/>
</dbReference>
<name>A0AAD6UCS8_9AGAR</name>
<feature type="region of interest" description="Disordered" evidence="1">
    <location>
        <begin position="868"/>
        <end position="917"/>
    </location>
</feature>
<feature type="compositionally biased region" description="Basic and acidic residues" evidence="1">
    <location>
        <begin position="1166"/>
        <end position="1175"/>
    </location>
</feature>
<feature type="region of interest" description="Disordered" evidence="1">
    <location>
        <begin position="563"/>
        <end position="583"/>
    </location>
</feature>
<keyword evidence="4" id="KW-1185">Reference proteome</keyword>
<dbReference type="PROSITE" id="PS51425">
    <property type="entry name" value="SCD"/>
    <property type="match status" value="1"/>
</dbReference>
<dbReference type="InterPro" id="IPR020839">
    <property type="entry name" value="SCD"/>
</dbReference>
<organism evidence="3 4">
    <name type="scientific">Mycena belliarum</name>
    <dbReference type="NCBI Taxonomy" id="1033014"/>
    <lineage>
        <taxon>Eukaryota</taxon>
        <taxon>Fungi</taxon>
        <taxon>Dikarya</taxon>
        <taxon>Basidiomycota</taxon>
        <taxon>Agaricomycotina</taxon>
        <taxon>Agaricomycetes</taxon>
        <taxon>Agaricomycetidae</taxon>
        <taxon>Agaricales</taxon>
        <taxon>Marasmiineae</taxon>
        <taxon>Mycenaceae</taxon>
        <taxon>Mycena</taxon>
    </lineage>
</organism>
<proteinExistence type="predicted"/>
<feature type="compositionally biased region" description="Basic and acidic residues" evidence="1">
    <location>
        <begin position="272"/>
        <end position="287"/>
    </location>
</feature>
<dbReference type="PANTHER" id="PTHR11199">
    <property type="entry name" value="STROMAL ANTIGEN"/>
    <property type="match status" value="1"/>
</dbReference>
<dbReference type="InterPro" id="IPR039662">
    <property type="entry name" value="Cohesin_Scc3/SA"/>
</dbReference>
<feature type="compositionally biased region" description="Acidic residues" evidence="1">
    <location>
        <begin position="868"/>
        <end position="893"/>
    </location>
</feature>
<feature type="compositionally biased region" description="Pro residues" evidence="1">
    <location>
        <begin position="1203"/>
        <end position="1212"/>
    </location>
</feature>
<feature type="region of interest" description="Disordered" evidence="1">
    <location>
        <begin position="264"/>
        <end position="287"/>
    </location>
</feature>
<dbReference type="InterPro" id="IPR016024">
    <property type="entry name" value="ARM-type_fold"/>
</dbReference>
<dbReference type="GO" id="GO:0000785">
    <property type="term" value="C:chromatin"/>
    <property type="evidence" value="ECO:0007669"/>
    <property type="project" value="TreeGrafter"/>
</dbReference>
<dbReference type="GO" id="GO:0007062">
    <property type="term" value="P:sister chromatid cohesion"/>
    <property type="evidence" value="ECO:0007669"/>
    <property type="project" value="UniProtKB-ARBA"/>
</dbReference>
<gene>
    <name evidence="3" type="ORF">B0H15DRAFT_799033</name>
</gene>